<proteinExistence type="inferred from homology"/>
<evidence type="ECO:0000256" key="1">
    <source>
        <dbReference type="ARBA" id="ARBA00004434"/>
    </source>
</evidence>
<dbReference type="SUPFAM" id="SSF81406">
    <property type="entry name" value="Mitochondrial cytochrome c oxidase subunit IV"/>
    <property type="match status" value="1"/>
</dbReference>
<dbReference type="Gene3D" id="1.10.442.10">
    <property type="entry name" value="Cytochrome c oxidase subunit IV"/>
    <property type="match status" value="1"/>
</dbReference>
<dbReference type="EMBL" id="CATNWA010001283">
    <property type="protein sequence ID" value="CAI9539696.1"/>
    <property type="molecule type" value="Genomic_DNA"/>
</dbReference>
<sequence>MFYADVSSDQVPYHTKPRYTDSRAYPLPDAKFVSELTEQQKALKEKEGGSWTQLTKDEKLALYRISFKQSYAEMNKGNPNEWKTVLGIAFYFIAFTGLYLWWQRVYG</sequence>
<comment type="pathway">
    <text evidence="2">Energy metabolism; oxidative phosphorylation.</text>
</comment>
<dbReference type="Pfam" id="PF02936">
    <property type="entry name" value="COX4"/>
    <property type="match status" value="1"/>
</dbReference>
<evidence type="ECO:0000256" key="4">
    <source>
        <dbReference type="ARBA" id="ARBA00023128"/>
    </source>
</evidence>
<dbReference type="InterPro" id="IPR036639">
    <property type="entry name" value="Cyt_c_oxidase_su4_sf"/>
</dbReference>
<evidence type="ECO:0008006" key="8">
    <source>
        <dbReference type="Google" id="ProtNLM"/>
    </source>
</evidence>
<organism evidence="6 7">
    <name type="scientific">Staurois parvus</name>
    <dbReference type="NCBI Taxonomy" id="386267"/>
    <lineage>
        <taxon>Eukaryota</taxon>
        <taxon>Metazoa</taxon>
        <taxon>Chordata</taxon>
        <taxon>Craniata</taxon>
        <taxon>Vertebrata</taxon>
        <taxon>Euteleostomi</taxon>
        <taxon>Amphibia</taxon>
        <taxon>Batrachia</taxon>
        <taxon>Anura</taxon>
        <taxon>Neobatrachia</taxon>
        <taxon>Ranoidea</taxon>
        <taxon>Ranidae</taxon>
        <taxon>Staurois</taxon>
    </lineage>
</organism>
<evidence type="ECO:0000256" key="5">
    <source>
        <dbReference type="SAM" id="Phobius"/>
    </source>
</evidence>
<evidence type="ECO:0000313" key="7">
    <source>
        <dbReference type="Proteomes" id="UP001162483"/>
    </source>
</evidence>
<keyword evidence="5" id="KW-1133">Transmembrane helix</keyword>
<dbReference type="Proteomes" id="UP001162483">
    <property type="component" value="Unassembled WGS sequence"/>
</dbReference>
<accession>A0ABN9AUQ0</accession>
<comment type="similarity">
    <text evidence="3">Belongs to the cytochrome c oxidase IV family.</text>
</comment>
<keyword evidence="7" id="KW-1185">Reference proteome</keyword>
<evidence type="ECO:0000256" key="3">
    <source>
        <dbReference type="ARBA" id="ARBA00008135"/>
    </source>
</evidence>
<dbReference type="PANTHER" id="PTHR10707:SF13">
    <property type="entry name" value="CYTOCHROME C OXIDASE SUBUNIT 4"/>
    <property type="match status" value="1"/>
</dbReference>
<protein>
    <recommendedName>
        <fullName evidence="8">Cytochrome c oxidase subunit 4</fullName>
    </recommendedName>
</protein>
<keyword evidence="5" id="KW-0472">Membrane</keyword>
<dbReference type="CDD" id="cd00922">
    <property type="entry name" value="Cyt_c_Oxidase_IV"/>
    <property type="match status" value="1"/>
</dbReference>
<dbReference type="InterPro" id="IPR004203">
    <property type="entry name" value="Cyt_c_oxidase_su4_fam"/>
</dbReference>
<evidence type="ECO:0000256" key="2">
    <source>
        <dbReference type="ARBA" id="ARBA00004673"/>
    </source>
</evidence>
<comment type="caution">
    <text evidence="6">The sequence shown here is derived from an EMBL/GenBank/DDBJ whole genome shotgun (WGS) entry which is preliminary data.</text>
</comment>
<keyword evidence="4" id="KW-0496">Mitochondrion</keyword>
<reference evidence="6" key="1">
    <citation type="submission" date="2023-05" db="EMBL/GenBank/DDBJ databases">
        <authorList>
            <person name="Stuckert A."/>
        </authorList>
    </citation>
    <scope>NUCLEOTIDE SEQUENCE</scope>
</reference>
<evidence type="ECO:0000313" key="6">
    <source>
        <dbReference type="EMBL" id="CAI9539696.1"/>
    </source>
</evidence>
<dbReference type="PANTHER" id="PTHR10707">
    <property type="entry name" value="CYTOCHROME C OXIDASE SUBUNIT IV"/>
    <property type="match status" value="1"/>
</dbReference>
<keyword evidence="5" id="KW-0812">Transmembrane</keyword>
<name>A0ABN9AUQ0_9NEOB</name>
<comment type="subcellular location">
    <subcellularLocation>
        <location evidence="1">Mitochondrion inner membrane</location>
        <topology evidence="1">Single-pass membrane protein</topology>
    </subcellularLocation>
</comment>
<feature type="transmembrane region" description="Helical" evidence="5">
    <location>
        <begin position="84"/>
        <end position="102"/>
    </location>
</feature>
<gene>
    <name evidence="6" type="ORF">SPARVUS_LOCUS1629278</name>
</gene>